<dbReference type="Proteomes" id="UP001598201">
    <property type="component" value="Unassembled WGS sequence"/>
</dbReference>
<dbReference type="InterPro" id="IPR051220">
    <property type="entry name" value="TFA_Chaperone"/>
</dbReference>
<sequence length="182" mass="20823">MKIQSYGPFTVRNKLTDEELTLAQNHGIVFIEDTHGNDWYQLQKRFSKDTLKIVYEESNGLIISASHDASTLWPQSFCITELKEFTDNFTLPVSGGNWTFDGNKIVARVYTPLENQEIADEKKRELLNKATNIITPLQDAKELAMASEDELVTLKDWMIFRILVNRIDTSTAPDITWPEIPA</sequence>
<evidence type="ECO:0000313" key="1">
    <source>
        <dbReference type="EMBL" id="MFD3226261.1"/>
    </source>
</evidence>
<name>A0ABW6CK54_RAHSY</name>
<reference evidence="1 2" key="1">
    <citation type="submission" date="2024-09" db="EMBL/GenBank/DDBJ databases">
        <title>Genomes of Rahnella.</title>
        <authorList>
            <person name="Mnguni F.C."/>
            <person name="Shin G.Y."/>
            <person name="Coutinho T."/>
        </authorList>
    </citation>
    <scope>NUCLEOTIDE SEQUENCE [LARGE SCALE GENOMIC DNA]</scope>
    <source>
        <strain evidence="1 2">20WA0057</strain>
    </source>
</reference>
<keyword evidence="2" id="KW-1185">Reference proteome</keyword>
<protein>
    <submittedName>
        <fullName evidence="1">Tail fiber assembly protein</fullName>
    </submittedName>
</protein>
<evidence type="ECO:0000313" key="2">
    <source>
        <dbReference type="Proteomes" id="UP001598201"/>
    </source>
</evidence>
<dbReference type="InterPro" id="IPR003458">
    <property type="entry name" value="Phage_T4_Gp38_tail_assem"/>
</dbReference>
<comment type="caution">
    <text evidence="1">The sequence shown here is derived from an EMBL/GenBank/DDBJ whole genome shotgun (WGS) entry which is preliminary data.</text>
</comment>
<proteinExistence type="predicted"/>
<dbReference type="PANTHER" id="PTHR34413">
    <property type="entry name" value="PROPHAGE TAIL FIBER ASSEMBLY PROTEIN HOMOLOG TFAE-RELATED-RELATED"/>
    <property type="match status" value="1"/>
</dbReference>
<dbReference type="GeneID" id="95418606"/>
<dbReference type="EMBL" id="JBHUCJ010000079">
    <property type="protein sequence ID" value="MFD3226261.1"/>
    <property type="molecule type" value="Genomic_DNA"/>
</dbReference>
<dbReference type="Pfam" id="PF02413">
    <property type="entry name" value="Caudo_TAP"/>
    <property type="match status" value="1"/>
</dbReference>
<dbReference type="RefSeq" id="WP_119261251.1">
    <property type="nucleotide sequence ID" value="NZ_CP093328.1"/>
</dbReference>
<organism evidence="1 2">
    <name type="scientific">Rahnella sp. (strain Y9602)</name>
    <dbReference type="NCBI Taxonomy" id="2703885"/>
    <lineage>
        <taxon>Bacteria</taxon>
        <taxon>Pseudomonadati</taxon>
        <taxon>Pseudomonadota</taxon>
        <taxon>Gammaproteobacteria</taxon>
        <taxon>Enterobacterales</taxon>
        <taxon>Yersiniaceae</taxon>
        <taxon>Rahnella</taxon>
    </lineage>
</organism>
<dbReference type="PANTHER" id="PTHR34413:SF2">
    <property type="entry name" value="PROPHAGE TAIL FIBER ASSEMBLY PROTEIN HOMOLOG TFAE-RELATED"/>
    <property type="match status" value="1"/>
</dbReference>
<accession>A0ABW6CK54</accession>
<gene>
    <name evidence="1" type="ORF">ACFPK4_22225</name>
</gene>